<dbReference type="Pfam" id="PF26652">
    <property type="entry name" value="Zn_ribbon_double"/>
    <property type="match status" value="1"/>
</dbReference>
<organism evidence="2 3">
    <name type="scientific">Trematosphaeria pertusa</name>
    <dbReference type="NCBI Taxonomy" id="390896"/>
    <lineage>
        <taxon>Eukaryota</taxon>
        <taxon>Fungi</taxon>
        <taxon>Dikarya</taxon>
        <taxon>Ascomycota</taxon>
        <taxon>Pezizomycotina</taxon>
        <taxon>Dothideomycetes</taxon>
        <taxon>Pleosporomycetidae</taxon>
        <taxon>Pleosporales</taxon>
        <taxon>Massarineae</taxon>
        <taxon>Trematosphaeriaceae</taxon>
        <taxon>Trematosphaeria</taxon>
    </lineage>
</organism>
<dbReference type="InterPro" id="IPR058253">
    <property type="entry name" value="Zn_ribbon_double"/>
</dbReference>
<evidence type="ECO:0000259" key="1">
    <source>
        <dbReference type="Pfam" id="PF26652"/>
    </source>
</evidence>
<dbReference type="EMBL" id="ML987207">
    <property type="protein sequence ID" value="KAF2242508.1"/>
    <property type="molecule type" value="Genomic_DNA"/>
</dbReference>
<sequence length="252" mass="28338">MTPRILNRLSRTLTRRSEVTETLFETLLRQLDAAERANPREPGKPGYPKHHPQNTGPVADGLWLCCHCRTESELELWRGDYPFKHLTCPRCDHIICRECCTTAVFTPLEEGSGRVLGWRGSPNEEPRFGQMDEVTQYREQTLMSFDFPEFLCVCGYAADDTWIHFFIGLADEHRGNSDASAAQISVQKAGGAAGGLFEARDRQPLMVTPLTQLPPYRPPASDGAARLPSLRVVANAARFASSLKRRALRRLR</sequence>
<protein>
    <recommendedName>
        <fullName evidence="1">Probable double zinc ribbon domain-containing protein</fullName>
    </recommendedName>
</protein>
<evidence type="ECO:0000313" key="3">
    <source>
        <dbReference type="Proteomes" id="UP000800094"/>
    </source>
</evidence>
<proteinExistence type="predicted"/>
<gene>
    <name evidence="2" type="ORF">BU26DRAFT_510368</name>
</gene>
<dbReference type="Proteomes" id="UP000800094">
    <property type="component" value="Unassembled WGS sequence"/>
</dbReference>
<dbReference type="GeneID" id="54580554"/>
<name>A0A6A6HXK9_9PLEO</name>
<evidence type="ECO:0000313" key="2">
    <source>
        <dbReference type="EMBL" id="KAF2242508.1"/>
    </source>
</evidence>
<dbReference type="AlphaFoldDB" id="A0A6A6HXK9"/>
<keyword evidence="3" id="KW-1185">Reference proteome</keyword>
<feature type="domain" description="Probable double zinc ribbon" evidence="1">
    <location>
        <begin position="61"/>
        <end position="181"/>
    </location>
</feature>
<accession>A0A6A6HXK9</accession>
<reference evidence="2" key="1">
    <citation type="journal article" date="2020" name="Stud. Mycol.">
        <title>101 Dothideomycetes genomes: a test case for predicting lifestyles and emergence of pathogens.</title>
        <authorList>
            <person name="Haridas S."/>
            <person name="Albert R."/>
            <person name="Binder M."/>
            <person name="Bloem J."/>
            <person name="Labutti K."/>
            <person name="Salamov A."/>
            <person name="Andreopoulos B."/>
            <person name="Baker S."/>
            <person name="Barry K."/>
            <person name="Bills G."/>
            <person name="Bluhm B."/>
            <person name="Cannon C."/>
            <person name="Castanera R."/>
            <person name="Culley D."/>
            <person name="Daum C."/>
            <person name="Ezra D."/>
            <person name="Gonzalez J."/>
            <person name="Henrissat B."/>
            <person name="Kuo A."/>
            <person name="Liang C."/>
            <person name="Lipzen A."/>
            <person name="Lutzoni F."/>
            <person name="Magnuson J."/>
            <person name="Mondo S."/>
            <person name="Nolan M."/>
            <person name="Ohm R."/>
            <person name="Pangilinan J."/>
            <person name="Park H.-J."/>
            <person name="Ramirez L."/>
            <person name="Alfaro M."/>
            <person name="Sun H."/>
            <person name="Tritt A."/>
            <person name="Yoshinaga Y."/>
            <person name="Zwiers L.-H."/>
            <person name="Turgeon B."/>
            <person name="Goodwin S."/>
            <person name="Spatafora J."/>
            <person name="Crous P."/>
            <person name="Grigoriev I."/>
        </authorList>
    </citation>
    <scope>NUCLEOTIDE SEQUENCE</scope>
    <source>
        <strain evidence="2">CBS 122368</strain>
    </source>
</reference>
<dbReference type="OrthoDB" id="3793432at2759"/>
<dbReference type="RefSeq" id="XP_033677512.1">
    <property type="nucleotide sequence ID" value="XM_033827224.1"/>
</dbReference>